<dbReference type="PANTHER" id="PTHR23135">
    <property type="entry name" value="MUR LIGASE FAMILY MEMBER"/>
    <property type="match status" value="1"/>
</dbReference>
<dbReference type="GO" id="GO:0005524">
    <property type="term" value="F:ATP binding"/>
    <property type="evidence" value="ECO:0007669"/>
    <property type="project" value="InterPro"/>
</dbReference>
<comment type="caution">
    <text evidence="3">The sequence shown here is derived from an EMBL/GenBank/DDBJ whole genome shotgun (WGS) entry which is preliminary data.</text>
</comment>
<dbReference type="InterPro" id="IPR004101">
    <property type="entry name" value="Mur_ligase_C"/>
</dbReference>
<evidence type="ECO:0000313" key="3">
    <source>
        <dbReference type="EMBL" id="PAQ02736.1"/>
    </source>
</evidence>
<dbReference type="InterPro" id="IPR013221">
    <property type="entry name" value="Mur_ligase_cen"/>
</dbReference>
<dbReference type="InterPro" id="IPR036615">
    <property type="entry name" value="Mur_ligase_C_dom_sf"/>
</dbReference>
<dbReference type="Proteomes" id="UP000216215">
    <property type="component" value="Unassembled WGS sequence"/>
</dbReference>
<dbReference type="InterPro" id="IPR036565">
    <property type="entry name" value="Mur-like_cat_sf"/>
</dbReference>
<evidence type="ECO:0008006" key="5">
    <source>
        <dbReference type="Google" id="ProtNLM"/>
    </source>
</evidence>
<dbReference type="Gene3D" id="3.40.1190.10">
    <property type="entry name" value="Mur-like, catalytic domain"/>
    <property type="match status" value="1"/>
</dbReference>
<dbReference type="Pfam" id="PF02875">
    <property type="entry name" value="Mur_ligase_C"/>
    <property type="match status" value="1"/>
</dbReference>
<dbReference type="PANTHER" id="PTHR23135:SF18">
    <property type="entry name" value="CYANOPHYCIN SYNTHETASE"/>
    <property type="match status" value="1"/>
</dbReference>
<keyword evidence="4" id="KW-1185">Reference proteome</keyword>
<dbReference type="SUPFAM" id="SSF53623">
    <property type="entry name" value="MurD-like peptide ligases, catalytic domain"/>
    <property type="match status" value="1"/>
</dbReference>
<dbReference type="EMBL" id="NPKI01000012">
    <property type="protein sequence ID" value="PAQ02736.1"/>
    <property type="molecule type" value="Genomic_DNA"/>
</dbReference>
<reference evidence="4" key="1">
    <citation type="submission" date="2017-08" db="EMBL/GenBank/DDBJ databases">
        <title>Mesorhizobium wenxinae sp. nov., a novel rhizobial species isolated from root nodules of chickpea (Cicer arietinum L.).</title>
        <authorList>
            <person name="Zhang J."/>
        </authorList>
    </citation>
    <scope>NUCLEOTIDE SEQUENCE [LARGE SCALE GENOMIC DNA]</scope>
    <source>
        <strain evidence="4">USDA 3392</strain>
    </source>
</reference>
<dbReference type="GO" id="GO:0016881">
    <property type="term" value="F:acid-amino acid ligase activity"/>
    <property type="evidence" value="ECO:0007669"/>
    <property type="project" value="InterPro"/>
</dbReference>
<evidence type="ECO:0000313" key="4">
    <source>
        <dbReference type="Proteomes" id="UP000216215"/>
    </source>
</evidence>
<dbReference type="Pfam" id="PF08245">
    <property type="entry name" value="Mur_ligase_M"/>
    <property type="match status" value="1"/>
</dbReference>
<gene>
    <name evidence="3" type="ORF">CIT25_08990</name>
</gene>
<evidence type="ECO:0000259" key="1">
    <source>
        <dbReference type="Pfam" id="PF02875"/>
    </source>
</evidence>
<feature type="domain" description="Mur ligase central" evidence="2">
    <location>
        <begin position="74"/>
        <end position="287"/>
    </location>
</feature>
<evidence type="ECO:0000259" key="2">
    <source>
        <dbReference type="Pfam" id="PF08245"/>
    </source>
</evidence>
<sequence length="469" mass="50960">MPKSIAYLPSQSNQSRFFTVDRLPLDIWSADATMAHGIWLGGALNFGNGLKQFRRRLRAQVRGLMRSRMPVAMITGSVGKSTTSRMLARILECQGHVVGLTTTDGIYVGRQMIQSGDRAGYSGARTVLARPDVTAAVLETARGGLNRRGLYLGRCDVAALLNVQDEQIGMDGIETVADMARLKRKVTDAARRVVLGADDPSCRLLAEQYRPGRVTLFGFETQDDLVRRHIAGGHVAFVVEHEAGREWIVRRQGDARHLVVDAWQLPSSMNGALRHNIANAMAAAALADALGVPLAVIAEALLSLSNSAEDLPSRFNIFDQYPFRIVVDRANSPPATRALVAAVARIPVSGRRLCMVSCWGNRPGFNYERVAAAITPGFDIFICYEEPIFRRGRPPAKIVELLKAGLMNCGVAETRIHNAGSYEEGLRLAASLATADDLLLVLGAHVGDIKPVMDDVFGPVRLKDDAGRA</sequence>
<feature type="domain" description="Mur ligase C-terminal" evidence="1">
    <location>
        <begin position="314"/>
        <end position="444"/>
    </location>
</feature>
<dbReference type="Gene3D" id="3.90.190.20">
    <property type="entry name" value="Mur ligase, C-terminal domain"/>
    <property type="match status" value="1"/>
</dbReference>
<dbReference type="SUPFAM" id="SSF53244">
    <property type="entry name" value="MurD-like peptide ligases, peptide-binding domain"/>
    <property type="match status" value="1"/>
</dbReference>
<accession>A0AB36RCU6</accession>
<dbReference type="AlphaFoldDB" id="A0AB36RCU6"/>
<name>A0AB36RCU6_9HYPH</name>
<organism evidence="3 4">
    <name type="scientific">Mesorhizobium mediterraneum</name>
    <dbReference type="NCBI Taxonomy" id="43617"/>
    <lineage>
        <taxon>Bacteria</taxon>
        <taxon>Pseudomonadati</taxon>
        <taxon>Pseudomonadota</taxon>
        <taxon>Alphaproteobacteria</taxon>
        <taxon>Hyphomicrobiales</taxon>
        <taxon>Phyllobacteriaceae</taxon>
        <taxon>Mesorhizobium</taxon>
    </lineage>
</organism>
<proteinExistence type="predicted"/>
<protein>
    <recommendedName>
        <fullName evidence="5">Mur ligase central domain-containing protein</fullName>
    </recommendedName>
</protein>